<evidence type="ECO:0000313" key="7">
    <source>
        <dbReference type="EMBL" id="SIQ42500.1"/>
    </source>
</evidence>
<dbReference type="EC" id="2.7.7.65" evidence="3"/>
<organism evidence="7 8">
    <name type="scientific">Aquipseudomonas alcaligenes</name>
    <name type="common">Pseudomonas alcaligenes</name>
    <dbReference type="NCBI Taxonomy" id="43263"/>
    <lineage>
        <taxon>Bacteria</taxon>
        <taxon>Pseudomonadati</taxon>
        <taxon>Pseudomonadota</taxon>
        <taxon>Gammaproteobacteria</taxon>
        <taxon>Pseudomonadales</taxon>
        <taxon>Pseudomonadaceae</taxon>
        <taxon>Aquipseudomonas</taxon>
    </lineage>
</organism>
<feature type="domain" description="GGDEF" evidence="6">
    <location>
        <begin position="207"/>
        <end position="339"/>
    </location>
</feature>
<keyword evidence="5" id="KW-0472">Membrane</keyword>
<dbReference type="InterPro" id="IPR050469">
    <property type="entry name" value="Diguanylate_Cyclase"/>
</dbReference>
<dbReference type="Pfam" id="PF00990">
    <property type="entry name" value="GGDEF"/>
    <property type="match status" value="1"/>
</dbReference>
<reference evidence="7 8" key="1">
    <citation type="submission" date="2017-01" db="EMBL/GenBank/DDBJ databases">
        <authorList>
            <person name="Mah S.A."/>
            <person name="Swanson W.J."/>
            <person name="Moy G.W."/>
            <person name="Vacquier V.D."/>
        </authorList>
    </citation>
    <scope>NUCLEOTIDE SEQUENCE [LARGE SCALE GENOMIC DNA]</scope>
    <source>
        <strain evidence="7 8">RU36E</strain>
    </source>
</reference>
<dbReference type="Proteomes" id="UP000185841">
    <property type="component" value="Unassembled WGS sequence"/>
</dbReference>
<dbReference type="SUPFAM" id="SSF55073">
    <property type="entry name" value="Nucleotide cyclase"/>
    <property type="match status" value="1"/>
</dbReference>
<dbReference type="PROSITE" id="PS50887">
    <property type="entry name" value="GGDEF"/>
    <property type="match status" value="1"/>
</dbReference>
<dbReference type="PANTHER" id="PTHR45138">
    <property type="entry name" value="REGULATORY COMPONENTS OF SENSORY TRANSDUCTION SYSTEM"/>
    <property type="match status" value="1"/>
</dbReference>
<dbReference type="Gene3D" id="3.30.70.270">
    <property type="match status" value="1"/>
</dbReference>
<dbReference type="EMBL" id="FTMP01000004">
    <property type="protein sequence ID" value="SIQ42500.1"/>
    <property type="molecule type" value="Genomic_DNA"/>
</dbReference>
<evidence type="ECO:0000313" key="8">
    <source>
        <dbReference type="Proteomes" id="UP000185841"/>
    </source>
</evidence>
<dbReference type="FunFam" id="3.30.70.270:FF:000001">
    <property type="entry name" value="Diguanylate cyclase domain protein"/>
    <property type="match status" value="1"/>
</dbReference>
<dbReference type="PANTHER" id="PTHR45138:SF9">
    <property type="entry name" value="DIGUANYLATE CYCLASE DGCM-RELATED"/>
    <property type="match status" value="1"/>
</dbReference>
<evidence type="ECO:0000256" key="4">
    <source>
        <dbReference type="ARBA" id="ARBA00034247"/>
    </source>
</evidence>
<protein>
    <recommendedName>
        <fullName evidence="3">diguanylate cyclase</fullName>
        <ecNumber evidence="3">2.7.7.65</ecNumber>
    </recommendedName>
</protein>
<dbReference type="InterPro" id="IPR043128">
    <property type="entry name" value="Rev_trsase/Diguanyl_cyclase"/>
</dbReference>
<sequence length="345" mass="38922">MYVLACVPQGVSLYNGISPSWVMAAWAVIALLTNLTFYLLFRYDLNLRLRDPSLTMAQMVAAILMVLFTQTYAGEARGAYLVVLLIIMVFGCFKLHTRQLLWLSLLTIIAYGLTLPLIQRIDGERFNLAVEMVLWCSFSAFLPFISVLGGNISDLRKKLVSSNAQLQAVLQQVTELATHDELTGVYNRRYLLEMLTHEKNRTDRGGSSFCVCILDLDYFKRINDTYGHTVGDEVLKTFAQTVQPLLRSTDFLARYGGEEFLLFLPQTSLDMAQHCVKRIQDALADVCLAGLPEETRITASIGVAQYYLQETVGGLIERADKALYRAKQNGRNRMELAPFHRPILI</sequence>
<feature type="transmembrane region" description="Helical" evidence="5">
    <location>
        <begin position="100"/>
        <end position="120"/>
    </location>
</feature>
<feature type="transmembrane region" description="Helical" evidence="5">
    <location>
        <begin position="53"/>
        <end position="72"/>
    </location>
</feature>
<dbReference type="SMART" id="SM00267">
    <property type="entry name" value="GGDEF"/>
    <property type="match status" value="1"/>
</dbReference>
<dbReference type="GO" id="GO:0005886">
    <property type="term" value="C:plasma membrane"/>
    <property type="evidence" value="ECO:0007669"/>
    <property type="project" value="UniProtKB-SubCell"/>
</dbReference>
<name>A0A1N6SN53_AQUAC</name>
<comment type="cofactor">
    <cofactor evidence="1">
        <name>Mg(2+)</name>
        <dbReference type="ChEBI" id="CHEBI:18420"/>
    </cofactor>
</comment>
<evidence type="ECO:0000256" key="1">
    <source>
        <dbReference type="ARBA" id="ARBA00001946"/>
    </source>
</evidence>
<keyword evidence="5" id="KW-0812">Transmembrane</keyword>
<evidence type="ECO:0000259" key="6">
    <source>
        <dbReference type="PROSITE" id="PS50887"/>
    </source>
</evidence>
<dbReference type="CDD" id="cd01949">
    <property type="entry name" value="GGDEF"/>
    <property type="match status" value="1"/>
</dbReference>
<dbReference type="InterPro" id="IPR000160">
    <property type="entry name" value="GGDEF_dom"/>
</dbReference>
<evidence type="ECO:0000256" key="3">
    <source>
        <dbReference type="ARBA" id="ARBA00012528"/>
    </source>
</evidence>
<evidence type="ECO:0000256" key="2">
    <source>
        <dbReference type="ARBA" id="ARBA00004533"/>
    </source>
</evidence>
<evidence type="ECO:0000256" key="5">
    <source>
        <dbReference type="SAM" id="Phobius"/>
    </source>
</evidence>
<dbReference type="NCBIfam" id="TIGR00254">
    <property type="entry name" value="GGDEF"/>
    <property type="match status" value="1"/>
</dbReference>
<comment type="catalytic activity">
    <reaction evidence="4">
        <text>2 GTP = 3',3'-c-di-GMP + 2 diphosphate</text>
        <dbReference type="Rhea" id="RHEA:24898"/>
        <dbReference type="ChEBI" id="CHEBI:33019"/>
        <dbReference type="ChEBI" id="CHEBI:37565"/>
        <dbReference type="ChEBI" id="CHEBI:58805"/>
        <dbReference type="EC" id="2.7.7.65"/>
    </reaction>
</comment>
<proteinExistence type="predicted"/>
<feature type="transmembrane region" description="Helical" evidence="5">
    <location>
        <begin position="20"/>
        <end position="41"/>
    </location>
</feature>
<keyword evidence="5" id="KW-1133">Transmembrane helix</keyword>
<dbReference type="InterPro" id="IPR029787">
    <property type="entry name" value="Nucleotide_cyclase"/>
</dbReference>
<accession>A0A1N6SN53</accession>
<feature type="transmembrane region" description="Helical" evidence="5">
    <location>
        <begin position="132"/>
        <end position="152"/>
    </location>
</feature>
<dbReference type="AlphaFoldDB" id="A0A1N6SN53"/>
<dbReference type="GO" id="GO:0052621">
    <property type="term" value="F:diguanylate cyclase activity"/>
    <property type="evidence" value="ECO:0007669"/>
    <property type="project" value="UniProtKB-EC"/>
</dbReference>
<gene>
    <name evidence="7" type="ORF">SAMN05878282_10442</name>
</gene>
<feature type="transmembrane region" description="Helical" evidence="5">
    <location>
        <begin position="78"/>
        <end position="93"/>
    </location>
</feature>
<comment type="subcellular location">
    <subcellularLocation>
        <location evidence="2">Cell inner membrane</location>
    </subcellularLocation>
</comment>